<dbReference type="SUPFAM" id="SSF161098">
    <property type="entry name" value="MetI-like"/>
    <property type="match status" value="1"/>
</dbReference>
<comment type="subcellular location">
    <subcellularLocation>
        <location evidence="1">Cell inner membrane</location>
        <topology evidence="1">Multi-pass membrane protein</topology>
    </subcellularLocation>
    <subcellularLocation>
        <location evidence="9">Cell membrane</location>
        <topology evidence="9">Multi-pass membrane protein</topology>
    </subcellularLocation>
</comment>
<feature type="transmembrane region" description="Helical" evidence="9">
    <location>
        <begin position="15"/>
        <end position="38"/>
    </location>
</feature>
<sequence length="230" mass="24966">MNLHGFLPSLLEGSLLTLAVALSSMALAMLLGLLGALAKLSRWRAARLVATVYTTVIRGVPDLLLMLLIFFGGQVLVNSIALSLGHEDYIDINPFVAGVLTIGFIFGAYLTEAFRGAFLAVPPGQREAGLAYGMSARQVAWRITFPQMFRHALPGLSNNWLVLIKSTAIVSVIGLHDLMTRGMQAAGSTREPFVFYSAVAVIYLLFTTASELLFSHLNQRLSIGVRRQSL</sequence>
<dbReference type="InterPro" id="IPR010065">
    <property type="entry name" value="AA_ABC_transptr_permease_3TM"/>
</dbReference>
<dbReference type="InterPro" id="IPR000515">
    <property type="entry name" value="MetI-like"/>
</dbReference>
<keyword evidence="8 9" id="KW-0472">Membrane</keyword>
<dbReference type="CDD" id="cd06261">
    <property type="entry name" value="TM_PBP2"/>
    <property type="match status" value="1"/>
</dbReference>
<evidence type="ECO:0000256" key="9">
    <source>
        <dbReference type="RuleBase" id="RU363032"/>
    </source>
</evidence>
<keyword evidence="3 9" id="KW-0813">Transport</keyword>
<evidence type="ECO:0000256" key="2">
    <source>
        <dbReference type="ARBA" id="ARBA00010072"/>
    </source>
</evidence>
<feature type="transmembrane region" description="Helical" evidence="9">
    <location>
        <begin position="92"/>
        <end position="110"/>
    </location>
</feature>
<organism evidence="10 11">
    <name type="scientific">Roseateles depolymerans</name>
    <dbReference type="NCBI Taxonomy" id="76731"/>
    <lineage>
        <taxon>Bacteria</taxon>
        <taxon>Pseudomonadati</taxon>
        <taxon>Pseudomonadota</taxon>
        <taxon>Betaproteobacteria</taxon>
        <taxon>Burkholderiales</taxon>
        <taxon>Sphaerotilaceae</taxon>
        <taxon>Roseateles</taxon>
    </lineage>
</organism>
<dbReference type="PROSITE" id="PS50928">
    <property type="entry name" value="ABC_TM1"/>
    <property type="match status" value="1"/>
</dbReference>
<evidence type="ECO:0000313" key="10">
    <source>
        <dbReference type="EMBL" id="ALV06320.1"/>
    </source>
</evidence>
<evidence type="ECO:0000256" key="8">
    <source>
        <dbReference type="ARBA" id="ARBA00023136"/>
    </source>
</evidence>
<keyword evidence="4" id="KW-1003">Cell membrane</keyword>
<dbReference type="AlphaFoldDB" id="A0A0U3NCW2"/>
<keyword evidence="7 9" id="KW-1133">Transmembrane helix</keyword>
<comment type="similarity">
    <text evidence="2">Belongs to the binding-protein-dependent transport system permease family. HisMQ subfamily.</text>
</comment>
<dbReference type="OrthoDB" id="7026155at2"/>
<evidence type="ECO:0000256" key="1">
    <source>
        <dbReference type="ARBA" id="ARBA00004429"/>
    </source>
</evidence>
<protein>
    <submittedName>
        <fullName evidence="10">Arginine/ornithine transport system permease protein</fullName>
    </submittedName>
</protein>
<keyword evidence="11" id="KW-1185">Reference proteome</keyword>
<dbReference type="InterPro" id="IPR051613">
    <property type="entry name" value="ABC_transp_permease_HisMQ"/>
</dbReference>
<dbReference type="RefSeq" id="WP_058934630.1">
    <property type="nucleotide sequence ID" value="NZ_CP013729.1"/>
</dbReference>
<dbReference type="STRING" id="76731.RD2015_1841"/>
<dbReference type="Proteomes" id="UP000060699">
    <property type="component" value="Chromosome"/>
</dbReference>
<gene>
    <name evidence="10" type="ORF">RD2015_1841</name>
</gene>
<proteinExistence type="inferred from homology"/>
<dbReference type="PANTHER" id="PTHR30133">
    <property type="entry name" value="CATIONIC AMINO ACID TRANSPORTER, MEMBRANE COMPONENT"/>
    <property type="match status" value="1"/>
</dbReference>
<dbReference type="KEGG" id="rdp:RD2015_1841"/>
<dbReference type="Gene3D" id="1.10.3720.10">
    <property type="entry name" value="MetI-like"/>
    <property type="match status" value="1"/>
</dbReference>
<feature type="transmembrane region" description="Helical" evidence="9">
    <location>
        <begin position="63"/>
        <end position="86"/>
    </location>
</feature>
<keyword evidence="5" id="KW-0997">Cell inner membrane</keyword>
<dbReference type="NCBIfam" id="TIGR01726">
    <property type="entry name" value="HEQRo_perm_3TM"/>
    <property type="match status" value="1"/>
</dbReference>
<evidence type="ECO:0000256" key="6">
    <source>
        <dbReference type="ARBA" id="ARBA00022692"/>
    </source>
</evidence>
<evidence type="ECO:0000313" key="11">
    <source>
        <dbReference type="Proteomes" id="UP000060699"/>
    </source>
</evidence>
<dbReference type="GO" id="GO:0043190">
    <property type="term" value="C:ATP-binding cassette (ABC) transporter complex"/>
    <property type="evidence" value="ECO:0007669"/>
    <property type="project" value="InterPro"/>
</dbReference>
<feature type="transmembrane region" description="Helical" evidence="9">
    <location>
        <begin position="152"/>
        <end position="173"/>
    </location>
</feature>
<keyword evidence="6 9" id="KW-0812">Transmembrane</keyword>
<dbReference type="Pfam" id="PF00528">
    <property type="entry name" value="BPD_transp_1"/>
    <property type="match status" value="1"/>
</dbReference>
<evidence type="ECO:0000256" key="5">
    <source>
        <dbReference type="ARBA" id="ARBA00022519"/>
    </source>
</evidence>
<name>A0A0U3NCW2_9BURK</name>
<dbReference type="PATRIC" id="fig|76731.3.peg.1887"/>
<evidence type="ECO:0000256" key="7">
    <source>
        <dbReference type="ARBA" id="ARBA00022989"/>
    </source>
</evidence>
<reference evidence="10 11" key="1">
    <citation type="submission" date="2015-12" db="EMBL/GenBank/DDBJ databases">
        <title>Complete genome of Roseateles depolymerans KCTC 42856.</title>
        <authorList>
            <person name="Kim K.M."/>
        </authorList>
    </citation>
    <scope>NUCLEOTIDE SEQUENCE [LARGE SCALE GENOMIC DNA]</scope>
    <source>
        <strain evidence="10 11">KCTC 42856</strain>
    </source>
</reference>
<dbReference type="EMBL" id="CP013729">
    <property type="protein sequence ID" value="ALV06320.1"/>
    <property type="molecule type" value="Genomic_DNA"/>
</dbReference>
<dbReference type="PANTHER" id="PTHR30133:SF4">
    <property type="entry name" value="ARGININE_ORNITHINE TRANSPORT PROTEIN AOTQ"/>
    <property type="match status" value="1"/>
</dbReference>
<accession>A0A0U3NCW2</accession>
<dbReference type="InterPro" id="IPR035906">
    <property type="entry name" value="MetI-like_sf"/>
</dbReference>
<evidence type="ECO:0000256" key="4">
    <source>
        <dbReference type="ARBA" id="ARBA00022475"/>
    </source>
</evidence>
<feature type="transmembrane region" description="Helical" evidence="9">
    <location>
        <begin position="193"/>
        <end position="214"/>
    </location>
</feature>
<dbReference type="GO" id="GO:0022857">
    <property type="term" value="F:transmembrane transporter activity"/>
    <property type="evidence" value="ECO:0007669"/>
    <property type="project" value="InterPro"/>
</dbReference>
<evidence type="ECO:0000256" key="3">
    <source>
        <dbReference type="ARBA" id="ARBA00022448"/>
    </source>
</evidence>